<evidence type="ECO:0000259" key="4">
    <source>
        <dbReference type="Pfam" id="PF00501"/>
    </source>
</evidence>
<protein>
    <recommendedName>
        <fullName evidence="8">Acetyl-CoA synthetase-like protein</fullName>
    </recommendedName>
</protein>
<dbReference type="Gene3D" id="3.40.50.980">
    <property type="match status" value="2"/>
</dbReference>
<dbReference type="Gene3D" id="3.30.300.30">
    <property type="match status" value="1"/>
</dbReference>
<comment type="caution">
    <text evidence="6">The sequence shown here is derived from an EMBL/GenBank/DDBJ whole genome shotgun (WGS) entry which is preliminary data.</text>
</comment>
<feature type="transmembrane region" description="Helical" evidence="3">
    <location>
        <begin position="211"/>
        <end position="240"/>
    </location>
</feature>
<evidence type="ECO:0000313" key="7">
    <source>
        <dbReference type="Proteomes" id="UP001473302"/>
    </source>
</evidence>
<evidence type="ECO:0000256" key="2">
    <source>
        <dbReference type="ARBA" id="ARBA00022598"/>
    </source>
</evidence>
<feature type="domain" description="AMP-binding enzyme C-terminal" evidence="5">
    <location>
        <begin position="434"/>
        <end position="503"/>
    </location>
</feature>
<keyword evidence="2" id="KW-0436">Ligase</keyword>
<dbReference type="Gene3D" id="2.30.38.10">
    <property type="entry name" value="Luciferase, Domain 3"/>
    <property type="match status" value="1"/>
</dbReference>
<dbReference type="InterPro" id="IPR000873">
    <property type="entry name" value="AMP-dep_synth/lig_dom"/>
</dbReference>
<sequence length="524" mass="58011">MVFKSKLPSFVESTTSLYQFLFSNSSNVPDDKPMLFDGLDPTGLQDVCDFKDGDVLALYASSRYEYALPYLGAIAAGGVITTANPNYNIEELSYQLQQVKPKVIICQEDNIDIALAAGDLSGVERKNIFIFGDKEVQGFRPFKTALIRDRKIVFKDITFEQAKEKVALLCFSSGTTGKSKGVMTTHANMTANLIQFTALEGRYLNKRNDRILSVVPLFHIFGLTVVLNTALYLGLSVYILPRFDPVDFCETVQNCKITYIPAVPTVCLFLAKQKLIDEYDLSSLRLILCGGSPLSGDLVKDAMKRLPNLLIKQGYGLTETSPFSIIEPSEKTIHGSTGILLSNMTAKLVDDDGNEIQGGNRGELWLKGPNITKGYINNPQATADCIDDEGYFHTGDIVVVDKDEHFYIVDRKKELIKYNGFQVPPAELEGILARVVDCAVIGIYNHDLATEIPRAYVVLAEGVSSSPVLAVDIMKFVADKVAHYKQLRSLIFADNIPRGPAGKILRRVLRENSKEKYVKNASKL</sequence>
<dbReference type="SUPFAM" id="SSF56801">
    <property type="entry name" value="Acetyl-CoA synthetase-like"/>
    <property type="match status" value="1"/>
</dbReference>
<dbReference type="InterPro" id="IPR020845">
    <property type="entry name" value="AMP-binding_CS"/>
</dbReference>
<evidence type="ECO:0000256" key="3">
    <source>
        <dbReference type="SAM" id="Phobius"/>
    </source>
</evidence>
<dbReference type="PANTHER" id="PTHR24096">
    <property type="entry name" value="LONG-CHAIN-FATTY-ACID--COA LIGASE"/>
    <property type="match status" value="1"/>
</dbReference>
<dbReference type="Pfam" id="PF13193">
    <property type="entry name" value="AMP-binding_C"/>
    <property type="match status" value="1"/>
</dbReference>
<evidence type="ECO:0008006" key="8">
    <source>
        <dbReference type="Google" id="ProtNLM"/>
    </source>
</evidence>
<dbReference type="InterPro" id="IPR045851">
    <property type="entry name" value="AMP-bd_C_sf"/>
</dbReference>
<dbReference type="CDD" id="cd05911">
    <property type="entry name" value="Firefly_Luc_like"/>
    <property type="match status" value="1"/>
</dbReference>
<gene>
    <name evidence="6" type="ORF">MFLAVUS_004348</name>
</gene>
<evidence type="ECO:0000259" key="5">
    <source>
        <dbReference type="Pfam" id="PF13193"/>
    </source>
</evidence>
<proteinExistence type="inferred from homology"/>
<accession>A0ABP9YVR9</accession>
<keyword evidence="3" id="KW-1133">Transmembrane helix</keyword>
<evidence type="ECO:0000256" key="1">
    <source>
        <dbReference type="ARBA" id="ARBA00006432"/>
    </source>
</evidence>
<dbReference type="InterPro" id="IPR025110">
    <property type="entry name" value="AMP-bd_C"/>
</dbReference>
<name>A0ABP9YVR9_9FUNG</name>
<dbReference type="EMBL" id="BAABUK010000008">
    <property type="protein sequence ID" value="GAA5810920.1"/>
    <property type="molecule type" value="Genomic_DNA"/>
</dbReference>
<reference evidence="6 7" key="1">
    <citation type="submission" date="2024-04" db="EMBL/GenBank/DDBJ databases">
        <title>genome sequences of Mucor flavus KT1a and Helicostylum pulchrum KT1b strains isolated from the surface of a dry-aged beef.</title>
        <authorList>
            <person name="Toyotome T."/>
            <person name="Hosono M."/>
            <person name="Torimaru M."/>
            <person name="Fukuda K."/>
            <person name="Mikami N."/>
        </authorList>
    </citation>
    <scope>NUCLEOTIDE SEQUENCE [LARGE SCALE GENOMIC DNA]</scope>
    <source>
        <strain evidence="6 7">KT1a</strain>
    </source>
</reference>
<keyword evidence="7" id="KW-1185">Reference proteome</keyword>
<keyword evidence="3" id="KW-0472">Membrane</keyword>
<dbReference type="Pfam" id="PF00501">
    <property type="entry name" value="AMP-binding"/>
    <property type="match status" value="1"/>
</dbReference>
<comment type="similarity">
    <text evidence="1">Belongs to the ATP-dependent AMP-binding enzyme family.</text>
</comment>
<organism evidence="6 7">
    <name type="scientific">Mucor flavus</name>
    <dbReference type="NCBI Taxonomy" id="439312"/>
    <lineage>
        <taxon>Eukaryota</taxon>
        <taxon>Fungi</taxon>
        <taxon>Fungi incertae sedis</taxon>
        <taxon>Mucoromycota</taxon>
        <taxon>Mucoromycotina</taxon>
        <taxon>Mucoromycetes</taxon>
        <taxon>Mucorales</taxon>
        <taxon>Mucorineae</taxon>
        <taxon>Mucoraceae</taxon>
        <taxon>Mucor</taxon>
    </lineage>
</organism>
<dbReference type="PANTHER" id="PTHR24096:SF149">
    <property type="entry name" value="AMP-BINDING DOMAIN-CONTAINING PROTEIN-RELATED"/>
    <property type="match status" value="1"/>
</dbReference>
<keyword evidence="3" id="KW-0812">Transmembrane</keyword>
<feature type="domain" description="AMP-dependent synthetase/ligase" evidence="4">
    <location>
        <begin position="48"/>
        <end position="375"/>
    </location>
</feature>
<dbReference type="Proteomes" id="UP001473302">
    <property type="component" value="Unassembled WGS sequence"/>
</dbReference>
<dbReference type="PROSITE" id="PS00455">
    <property type="entry name" value="AMP_BINDING"/>
    <property type="match status" value="1"/>
</dbReference>
<evidence type="ECO:0000313" key="6">
    <source>
        <dbReference type="EMBL" id="GAA5810920.1"/>
    </source>
</evidence>